<protein>
    <recommendedName>
        <fullName evidence="3">Pre-mRNA-splicing factor 18</fullName>
    </recommendedName>
</protein>
<dbReference type="PANTHER" id="PTHR13007:SF19">
    <property type="entry name" value="PRE-MRNA-SPLICING FACTOR 18"/>
    <property type="match status" value="1"/>
</dbReference>
<evidence type="ECO:0000256" key="7">
    <source>
        <dbReference type="ARBA" id="ARBA00023242"/>
    </source>
</evidence>
<gene>
    <name evidence="10" type="primary">PRP18</name>
    <name evidence="10" type="ORF">C6P46_004785</name>
</gene>
<organism evidence="10 11">
    <name type="scientific">Rhodotorula mucilaginosa</name>
    <name type="common">Yeast</name>
    <name type="synonym">Rhodotorula rubra</name>
    <dbReference type="NCBI Taxonomy" id="5537"/>
    <lineage>
        <taxon>Eukaryota</taxon>
        <taxon>Fungi</taxon>
        <taxon>Dikarya</taxon>
        <taxon>Basidiomycota</taxon>
        <taxon>Pucciniomycotina</taxon>
        <taxon>Microbotryomycetes</taxon>
        <taxon>Sporidiobolales</taxon>
        <taxon>Sporidiobolaceae</taxon>
        <taxon>Rhodotorula</taxon>
    </lineage>
</organism>
<dbReference type="GO" id="GO:0046540">
    <property type="term" value="C:U4/U6 x U5 tri-snRNP complex"/>
    <property type="evidence" value="ECO:0007669"/>
    <property type="project" value="TreeGrafter"/>
</dbReference>
<dbReference type="GO" id="GO:0005682">
    <property type="term" value="C:U5 snRNP"/>
    <property type="evidence" value="ECO:0007669"/>
    <property type="project" value="TreeGrafter"/>
</dbReference>
<comment type="subcellular location">
    <subcellularLocation>
        <location evidence="1">Nucleus</location>
    </subcellularLocation>
</comment>
<feature type="compositionally biased region" description="Basic and acidic residues" evidence="8">
    <location>
        <begin position="220"/>
        <end position="230"/>
    </location>
</feature>
<reference evidence="10 11" key="1">
    <citation type="submission" date="2020-11" db="EMBL/GenBank/DDBJ databases">
        <title>Kefir isolates.</title>
        <authorList>
            <person name="Marcisauskas S."/>
            <person name="Kim Y."/>
            <person name="Blasche S."/>
        </authorList>
    </citation>
    <scope>NUCLEOTIDE SEQUENCE [LARGE SCALE GENOMIC DNA]</scope>
    <source>
        <strain evidence="10 11">KR</strain>
    </source>
</reference>
<feature type="compositionally biased region" description="Basic and acidic residues" evidence="8">
    <location>
        <begin position="1"/>
        <end position="15"/>
    </location>
</feature>
<dbReference type="InterPro" id="IPR004098">
    <property type="entry name" value="Prp18"/>
</dbReference>
<evidence type="ECO:0000256" key="1">
    <source>
        <dbReference type="ARBA" id="ARBA00004123"/>
    </source>
</evidence>
<dbReference type="SUPFAM" id="SSF158230">
    <property type="entry name" value="PRP4-like"/>
    <property type="match status" value="1"/>
</dbReference>
<proteinExistence type="inferred from homology"/>
<evidence type="ECO:0000256" key="4">
    <source>
        <dbReference type="ARBA" id="ARBA00022664"/>
    </source>
</evidence>
<comment type="caution">
    <text evidence="10">The sequence shown here is derived from an EMBL/GenBank/DDBJ whole genome shotgun (WGS) entry which is preliminary data.</text>
</comment>
<dbReference type="Gene3D" id="4.10.280.110">
    <property type="entry name" value="Pre-mRNA processing factor 4 domain"/>
    <property type="match status" value="1"/>
</dbReference>
<dbReference type="SUPFAM" id="SSF47938">
    <property type="entry name" value="Functional domain of the splicing factor Prp18"/>
    <property type="match status" value="1"/>
</dbReference>
<dbReference type="OrthoDB" id="10261918at2759"/>
<dbReference type="Proteomes" id="UP000777482">
    <property type="component" value="Unassembled WGS sequence"/>
</dbReference>
<dbReference type="Pfam" id="PF08799">
    <property type="entry name" value="PRP4"/>
    <property type="match status" value="1"/>
</dbReference>
<comment type="similarity">
    <text evidence="2">Belongs to the PRP18 family.</text>
</comment>
<dbReference type="FunFam" id="1.20.940.10:FF:000002">
    <property type="entry name" value="Pre-mRNA processing factor 18"/>
    <property type="match status" value="1"/>
</dbReference>
<dbReference type="AlphaFoldDB" id="A0A9P6W1J9"/>
<keyword evidence="6" id="KW-0508">mRNA splicing</keyword>
<feature type="compositionally biased region" description="Basic and acidic residues" evidence="8">
    <location>
        <begin position="36"/>
        <end position="64"/>
    </location>
</feature>
<evidence type="ECO:0000259" key="9">
    <source>
        <dbReference type="SMART" id="SM00500"/>
    </source>
</evidence>
<dbReference type="EMBL" id="PUHQ01000048">
    <property type="protein sequence ID" value="KAG0659984.1"/>
    <property type="molecule type" value="Genomic_DNA"/>
</dbReference>
<dbReference type="GO" id="GO:0071021">
    <property type="term" value="C:U2-type post-spliceosomal complex"/>
    <property type="evidence" value="ECO:0007669"/>
    <property type="project" value="TreeGrafter"/>
</dbReference>
<dbReference type="Pfam" id="PF02840">
    <property type="entry name" value="Prp18"/>
    <property type="match status" value="1"/>
</dbReference>
<evidence type="ECO:0000256" key="2">
    <source>
        <dbReference type="ARBA" id="ARBA00008137"/>
    </source>
</evidence>
<dbReference type="InterPro" id="IPR039979">
    <property type="entry name" value="PRPF18"/>
</dbReference>
<evidence type="ECO:0000256" key="6">
    <source>
        <dbReference type="ARBA" id="ARBA00023187"/>
    </source>
</evidence>
<evidence type="ECO:0000256" key="5">
    <source>
        <dbReference type="ARBA" id="ARBA00022728"/>
    </source>
</evidence>
<evidence type="ECO:0000256" key="3">
    <source>
        <dbReference type="ARBA" id="ARBA00018242"/>
    </source>
</evidence>
<feature type="compositionally biased region" description="Low complexity" evidence="8">
    <location>
        <begin position="76"/>
        <end position="100"/>
    </location>
</feature>
<name>A0A9P6W1J9_RHOMI</name>
<feature type="region of interest" description="Disordered" evidence="8">
    <location>
        <begin position="1"/>
        <end position="116"/>
    </location>
</feature>
<dbReference type="PANTHER" id="PTHR13007">
    <property type="entry name" value="PRE-MRNA SPLICING FACTOR-RELATED"/>
    <property type="match status" value="1"/>
</dbReference>
<dbReference type="InterPro" id="IPR036285">
    <property type="entry name" value="PRP4-like_sf"/>
</dbReference>
<keyword evidence="4" id="KW-0507">mRNA processing</keyword>
<evidence type="ECO:0000256" key="8">
    <source>
        <dbReference type="SAM" id="MobiDB-lite"/>
    </source>
</evidence>
<keyword evidence="7" id="KW-0539">Nucleus</keyword>
<dbReference type="SMART" id="SM00500">
    <property type="entry name" value="SFM"/>
    <property type="match status" value="1"/>
</dbReference>
<accession>A0A9P6W1J9</accession>
<keyword evidence="5" id="KW-0747">Spliceosome</keyword>
<feature type="domain" description="Pre-mRNA processing factor 4 (PRP4)-like" evidence="9">
    <location>
        <begin position="118"/>
        <end position="171"/>
    </location>
</feature>
<evidence type="ECO:0000313" key="10">
    <source>
        <dbReference type="EMBL" id="KAG0659984.1"/>
    </source>
</evidence>
<dbReference type="Gene3D" id="1.20.940.10">
    <property type="entry name" value="Functional domain of the splicing factor Prp18"/>
    <property type="match status" value="1"/>
</dbReference>
<evidence type="ECO:0000313" key="11">
    <source>
        <dbReference type="Proteomes" id="UP000777482"/>
    </source>
</evidence>
<feature type="region of interest" description="Disordered" evidence="8">
    <location>
        <begin position="190"/>
        <end position="246"/>
    </location>
</feature>
<dbReference type="InterPro" id="IPR014906">
    <property type="entry name" value="PRP4-like"/>
</dbReference>
<sequence length="414" mass="45842">MDFLKNEIASKKRQLDQVTASLSPSPDAPPPPKYLKRAELERIEQEQREQERKRKEQERREKLYGTKANTTKKSGARSSTDAATDGATTTTNTTDQEASTRNADAGGPGPTPGETFFVSNEEAVRRLRQKGQPIRLFAESDKDRRLRLRALELIEDSSSNTAVGQRNEFAKAMEGQELGLELDKVAKRAAGGGGDVKGKGKGKGSAVVGTPDPDPAAGLAEDKGKGKGESADEADREPNPKDQDVLVDLDLVRTNPHKVYPQIYHAFKRVLKEWEQSLADRPESVKRSTQGKMAAATHATSAEYLKPLFKSLRKRELEPDVLMNIAKIAHYMQVREYLKANDAYLQLSIGNAPWPIGVTMVGIHERSGREKIFSNNVAHVLNDETSRKYIQSLKRLLTFAQAVRPPDDVSQKMG</sequence>
<dbReference type="GO" id="GO:0000350">
    <property type="term" value="P:generation of catalytic spliceosome for second transesterification step"/>
    <property type="evidence" value="ECO:0007669"/>
    <property type="project" value="TreeGrafter"/>
</dbReference>
<keyword evidence="11" id="KW-1185">Reference proteome</keyword>